<name>A0A383BK57_9ZZZZ</name>
<proteinExistence type="predicted"/>
<protein>
    <submittedName>
        <fullName evidence="2">Uncharacterized protein</fullName>
    </submittedName>
</protein>
<feature type="compositionally biased region" description="Basic and acidic residues" evidence="1">
    <location>
        <begin position="165"/>
        <end position="190"/>
    </location>
</feature>
<organism evidence="2">
    <name type="scientific">marine metagenome</name>
    <dbReference type="NCBI Taxonomy" id="408172"/>
    <lineage>
        <taxon>unclassified sequences</taxon>
        <taxon>metagenomes</taxon>
        <taxon>ecological metagenomes</taxon>
    </lineage>
</organism>
<sequence length="190" mass="21929">GYLPCRCIDQHAPVGNRPQEEGQEEEPQGRARHQDGSPEKGAHEHPHEASRHDDGQHHLLQRRPDPLEIFAPAPARGRAPGGHRLRQEPRLQAQDEHLRLSRARPQGPQGRHALPALRRQAHRRHLHQARGHPSRNRGEKPRSRRQDQLHQLRPGNPLPQAAGQAERRHLPRHEPWRWGRWREEGPQGPV</sequence>
<gene>
    <name evidence="2" type="ORF">METZ01_LOCUS473440</name>
</gene>
<reference evidence="2" key="1">
    <citation type="submission" date="2018-05" db="EMBL/GenBank/DDBJ databases">
        <authorList>
            <person name="Lanie J.A."/>
            <person name="Ng W.-L."/>
            <person name="Kazmierczak K.M."/>
            <person name="Andrzejewski T.M."/>
            <person name="Davidsen T.M."/>
            <person name="Wayne K.J."/>
            <person name="Tettelin H."/>
            <person name="Glass J.I."/>
            <person name="Rusch D."/>
            <person name="Podicherti R."/>
            <person name="Tsui H.-C.T."/>
            <person name="Winkler M.E."/>
        </authorList>
    </citation>
    <scope>NUCLEOTIDE SEQUENCE</scope>
</reference>
<feature type="region of interest" description="Disordered" evidence="1">
    <location>
        <begin position="1"/>
        <end position="190"/>
    </location>
</feature>
<dbReference type="AlphaFoldDB" id="A0A383BK57"/>
<feature type="non-terminal residue" evidence="2">
    <location>
        <position position="190"/>
    </location>
</feature>
<evidence type="ECO:0000256" key="1">
    <source>
        <dbReference type="SAM" id="MobiDB-lite"/>
    </source>
</evidence>
<feature type="compositionally biased region" description="Basic and acidic residues" evidence="1">
    <location>
        <begin position="85"/>
        <end position="99"/>
    </location>
</feature>
<evidence type="ECO:0000313" key="2">
    <source>
        <dbReference type="EMBL" id="SVE20586.1"/>
    </source>
</evidence>
<feature type="compositionally biased region" description="Basic and acidic residues" evidence="1">
    <location>
        <begin position="136"/>
        <end position="150"/>
    </location>
</feature>
<accession>A0A383BK57</accession>
<feature type="compositionally biased region" description="Basic and acidic residues" evidence="1">
    <location>
        <begin position="27"/>
        <end position="66"/>
    </location>
</feature>
<feature type="compositionally biased region" description="Basic residues" evidence="1">
    <location>
        <begin position="119"/>
        <end position="135"/>
    </location>
</feature>
<dbReference type="EMBL" id="UINC01201306">
    <property type="protein sequence ID" value="SVE20586.1"/>
    <property type="molecule type" value="Genomic_DNA"/>
</dbReference>
<feature type="non-terminal residue" evidence="2">
    <location>
        <position position="1"/>
    </location>
</feature>